<name>A0AC34RRL7_9BILA</name>
<evidence type="ECO:0000313" key="1">
    <source>
        <dbReference type="Proteomes" id="UP000887576"/>
    </source>
</evidence>
<dbReference type="Proteomes" id="UP000887576">
    <property type="component" value="Unplaced"/>
</dbReference>
<dbReference type="WBParaSite" id="JU765_v2.g9398.t1">
    <property type="protein sequence ID" value="JU765_v2.g9398.t1"/>
    <property type="gene ID" value="JU765_v2.g9398"/>
</dbReference>
<proteinExistence type="predicted"/>
<accession>A0AC34RRL7</accession>
<protein>
    <submittedName>
        <fullName evidence="2">Uncharacterized protein</fullName>
    </submittedName>
</protein>
<sequence length="181" mass="19392">MKFQVVLFVAIFVAISAKSVFKRDNSYGDEPNHPAAAPAESQPVSTPLEQPSAAIEQAPVASRNVQSSGYRKKRDNKYGDEPVQPSSSNTQSLPSFAPVEQPSAAIEQAPVAARSSQSSGYRKKRDNSYGDEPVKPANSPAVPEPAVIPVEQPSAAIEQAPVAARNSQSSGYRKKRESKQD</sequence>
<organism evidence="1 2">
    <name type="scientific">Panagrolaimus sp. JU765</name>
    <dbReference type="NCBI Taxonomy" id="591449"/>
    <lineage>
        <taxon>Eukaryota</taxon>
        <taxon>Metazoa</taxon>
        <taxon>Ecdysozoa</taxon>
        <taxon>Nematoda</taxon>
        <taxon>Chromadorea</taxon>
        <taxon>Rhabditida</taxon>
        <taxon>Tylenchina</taxon>
        <taxon>Panagrolaimomorpha</taxon>
        <taxon>Panagrolaimoidea</taxon>
        <taxon>Panagrolaimidae</taxon>
        <taxon>Panagrolaimus</taxon>
    </lineage>
</organism>
<reference evidence="2" key="1">
    <citation type="submission" date="2022-11" db="UniProtKB">
        <authorList>
            <consortium name="WormBaseParasite"/>
        </authorList>
    </citation>
    <scope>IDENTIFICATION</scope>
</reference>
<evidence type="ECO:0000313" key="2">
    <source>
        <dbReference type="WBParaSite" id="JU765_v2.g9398.t1"/>
    </source>
</evidence>